<feature type="domain" description="Aldehyde oxidase/xanthine dehydrogenase a/b hammerhead" evidence="1">
    <location>
        <begin position="238"/>
        <end position="317"/>
    </location>
</feature>
<protein>
    <submittedName>
        <fullName evidence="2">Xanthine dehydrogenase family protein molybdopterin-binding subunit</fullName>
    </submittedName>
</protein>
<reference evidence="2 3" key="1">
    <citation type="journal article" date="2012" name="Genet. Mol. Biol.">
        <title>Analysis of 16S rRNA and mxaF genes revealing insights into Methylobacterium niche-specific plant association.</title>
        <authorList>
            <person name="Dourado M.N."/>
            <person name="Andreote F.D."/>
            <person name="Dini-Andreote F."/>
            <person name="Conti R."/>
            <person name="Araujo J.M."/>
            <person name="Araujo W.L."/>
        </authorList>
    </citation>
    <scope>NUCLEOTIDE SEQUENCE [LARGE SCALE GENOMIC DNA]</scope>
    <source>
        <strain evidence="2 3">SR1.6/6</strain>
    </source>
</reference>
<dbReference type="SMART" id="SM01008">
    <property type="entry name" value="Ald_Xan_dh_C"/>
    <property type="match status" value="1"/>
</dbReference>
<organism evidence="2 3">
    <name type="scientific">Methylobacterium mesophilicum SR1.6/6</name>
    <dbReference type="NCBI Taxonomy" id="908290"/>
    <lineage>
        <taxon>Bacteria</taxon>
        <taxon>Pseudomonadati</taxon>
        <taxon>Pseudomonadota</taxon>
        <taxon>Alphaproteobacteria</taxon>
        <taxon>Hyphomicrobiales</taxon>
        <taxon>Methylobacteriaceae</taxon>
        <taxon>Methylobacterium</taxon>
    </lineage>
</organism>
<dbReference type="KEGG" id="mmes:MMSR116_10845"/>
<accession>A0A6B9FMY8</accession>
<dbReference type="SUPFAM" id="SSF56003">
    <property type="entry name" value="Molybdenum cofactor-binding domain"/>
    <property type="match status" value="2"/>
</dbReference>
<dbReference type="RefSeq" id="WP_158168782.1">
    <property type="nucleotide sequence ID" value="NZ_CP043538.1"/>
</dbReference>
<dbReference type="AlphaFoldDB" id="A0A6B9FMY8"/>
<dbReference type="InterPro" id="IPR008274">
    <property type="entry name" value="AldOxase/xan_DH_MoCoBD1"/>
</dbReference>
<dbReference type="InterPro" id="IPR012368">
    <property type="entry name" value="OxRdtase_Mopterin-bd_su_IorB"/>
</dbReference>
<dbReference type="InterPro" id="IPR052516">
    <property type="entry name" value="N-heterocyclic_Hydroxylase"/>
</dbReference>
<dbReference type="PANTHER" id="PTHR47495:SF1">
    <property type="entry name" value="BLL3820 PROTEIN"/>
    <property type="match status" value="1"/>
</dbReference>
<dbReference type="Gene3D" id="3.90.1170.50">
    <property type="entry name" value="Aldehyde oxidase/xanthine dehydrogenase, a/b hammerhead"/>
    <property type="match status" value="1"/>
</dbReference>
<dbReference type="Proteomes" id="UP000012488">
    <property type="component" value="Chromosome"/>
</dbReference>
<dbReference type="InterPro" id="IPR046867">
    <property type="entry name" value="AldOxase/xan_DH_MoCoBD2"/>
</dbReference>
<dbReference type="InterPro" id="IPR006311">
    <property type="entry name" value="TAT_signal"/>
</dbReference>
<dbReference type="Gene3D" id="3.30.365.10">
    <property type="entry name" value="Aldehyde oxidase/xanthine dehydrogenase, molybdopterin binding domain"/>
    <property type="match status" value="4"/>
</dbReference>
<evidence type="ECO:0000313" key="2">
    <source>
        <dbReference type="EMBL" id="QGY02318.1"/>
    </source>
</evidence>
<dbReference type="Pfam" id="PF02738">
    <property type="entry name" value="MoCoBD_1"/>
    <property type="match status" value="1"/>
</dbReference>
<dbReference type="OrthoDB" id="9767994at2"/>
<dbReference type="GO" id="GO:0016491">
    <property type="term" value="F:oxidoreductase activity"/>
    <property type="evidence" value="ECO:0007669"/>
    <property type="project" value="InterPro"/>
</dbReference>
<dbReference type="EMBL" id="CP043538">
    <property type="protein sequence ID" value="QGY02318.1"/>
    <property type="molecule type" value="Genomic_DNA"/>
</dbReference>
<dbReference type="PANTHER" id="PTHR47495">
    <property type="entry name" value="ALDEHYDE DEHYDROGENASE"/>
    <property type="match status" value="1"/>
</dbReference>
<evidence type="ECO:0000259" key="1">
    <source>
        <dbReference type="SMART" id="SM01008"/>
    </source>
</evidence>
<dbReference type="PROSITE" id="PS51318">
    <property type="entry name" value="TAT"/>
    <property type="match status" value="1"/>
</dbReference>
<dbReference type="PIRSF" id="PIRSF036389">
    <property type="entry name" value="IOR_B"/>
    <property type="match status" value="1"/>
</dbReference>
<evidence type="ECO:0000313" key="3">
    <source>
        <dbReference type="Proteomes" id="UP000012488"/>
    </source>
</evidence>
<reference evidence="2 3" key="2">
    <citation type="journal article" date="2013" name="Genome Announc.">
        <title>Draft Genome Sequence of Methylobacterium mesophilicum Strain SR1.6/6, Isolated from Citrus sinensis.</title>
        <authorList>
            <person name="Marinho Almeida D."/>
            <person name="Dini-Andreote F."/>
            <person name="Camargo Neves A.A."/>
            <person name="Juca Ramos R.T."/>
            <person name="Andreote F.D."/>
            <person name="Carneiro A.R."/>
            <person name="Oliveira de Souza Lima A."/>
            <person name="Caracciolo Gomes de Sa P.H."/>
            <person name="Ribeiro Barbosa M.S."/>
            <person name="Araujo W.L."/>
            <person name="Silva A."/>
        </authorList>
    </citation>
    <scope>NUCLEOTIDE SEQUENCE [LARGE SCALE GENOMIC DNA]</scope>
    <source>
        <strain evidence="2 3">SR1.6/6</strain>
    </source>
</reference>
<dbReference type="InterPro" id="IPR036856">
    <property type="entry name" value="Ald_Oxase/Xan_DH_a/b_sf"/>
</dbReference>
<dbReference type="InterPro" id="IPR037165">
    <property type="entry name" value="AldOxase/xan_DH_Mopterin-bd_sf"/>
</dbReference>
<proteinExistence type="predicted"/>
<dbReference type="Pfam" id="PF20256">
    <property type="entry name" value="MoCoBD_2"/>
    <property type="match status" value="2"/>
</dbReference>
<gene>
    <name evidence="2" type="ORF">MMSR116_10845</name>
</gene>
<dbReference type="SUPFAM" id="SSF54665">
    <property type="entry name" value="CO dehydrogenase molybdoprotein N-domain-like"/>
    <property type="match status" value="1"/>
</dbReference>
<name>A0A6B9FMY8_9HYPH</name>
<sequence length="760" mass="80529">MDLHFERAAHGIAVVDPSRTAAPGGSGLSAPSRRGLLTAGGALILSAALPVRGARAQAQGPAEGAGALAPKPGTRVPAFLEIHPDGTIKLLSPFVEGGQGIATGMAQIVGEELDVPPSRFVVECAPPGPDYAVVNGLRMTGGSFSTRSSYEVMRRLGATARDMMIRAAAARLKVQDGELTTRDGVVLHAATNRAIAYGDLAADALKLKPNESVPLRDPKTFRYIRQPVPRLDVRDKSTGRAIYAIDQKVDGMLYAAVQHAPHLGTEPESLRNEAEIRTLPGVHSVHRLPGAVAVAADSWWRARKAVEALQVNWSAPKPGGIDTVAADFSSEGMLAALKGSTDPGHVAEEEGDVAGAFAKAAKVVAADYEAPYLAHAQLEPPSSIARFNDDGTLDVWLPNQMPEIFQAVSAKVAGLQPAQVRIHSPMLGGFFGRHFTYDAGNPFPQAILLAKATGRPVKVLWSREEEFSRDAVRPLSFSRFRAALDAAGQPTAIDVRTVGEGPIGRYFGMMMKTPVDPSAVEGIVEKPYAVQNRRMTFAKVAHPVNIAFWRSVGHSMNDAFYESFLDEIAQAGGQDPFALRMALVKASPRHTALLSAAAEMSGGWQRGPYRAEGGMRARGIAMASPFGSETATIAEVSVEGGEARVHNLWIAFDPGSVVNPAIVKAQVESAAALGVSSVLFEQIVYRDGVRQSQNYDTYPILRREHMPAVHVRIVESGAPMGGVGEPGLPGVPPAILNAIAALTGQRIRALPVANTKLGSA</sequence>
<dbReference type="InterPro" id="IPR000674">
    <property type="entry name" value="Ald_Oxase/Xan_DH_a/b"/>
</dbReference>